<dbReference type="EMBL" id="LAZR01010700">
    <property type="protein sequence ID" value="KKM65589.1"/>
    <property type="molecule type" value="Genomic_DNA"/>
</dbReference>
<accession>A0A0F9J728</accession>
<dbReference type="Pfam" id="PF14216">
    <property type="entry name" value="DUF4326"/>
    <property type="match status" value="1"/>
</dbReference>
<evidence type="ECO:0000313" key="2">
    <source>
        <dbReference type="EMBL" id="KKM65589.1"/>
    </source>
</evidence>
<name>A0A0F9J728_9ZZZZ</name>
<reference evidence="2" key="1">
    <citation type="journal article" date="2015" name="Nature">
        <title>Complex archaea that bridge the gap between prokaryotes and eukaryotes.</title>
        <authorList>
            <person name="Spang A."/>
            <person name="Saw J.H."/>
            <person name="Jorgensen S.L."/>
            <person name="Zaremba-Niedzwiedzka K."/>
            <person name="Martijn J."/>
            <person name="Lind A.E."/>
            <person name="van Eijk R."/>
            <person name="Schleper C."/>
            <person name="Guy L."/>
            <person name="Ettema T.J."/>
        </authorList>
    </citation>
    <scope>NUCLEOTIDE SEQUENCE</scope>
</reference>
<evidence type="ECO:0000259" key="1">
    <source>
        <dbReference type="Pfam" id="PF14216"/>
    </source>
</evidence>
<dbReference type="InterPro" id="IPR025475">
    <property type="entry name" value="DUF4326"/>
</dbReference>
<sequence length="93" mass="10613">MRVVHCKRERYDVYIGRGQGSIWGNPYSHKDGTLAKYKVDSREEAVKKYREYILNSPQLLGCLHELKGKVLGCWCHPKACHGDILVELIKGLG</sequence>
<gene>
    <name evidence="2" type="ORF">LCGC14_1489730</name>
</gene>
<protein>
    <recommendedName>
        <fullName evidence="1">DUF4326 domain-containing protein</fullName>
    </recommendedName>
</protein>
<organism evidence="2">
    <name type="scientific">marine sediment metagenome</name>
    <dbReference type="NCBI Taxonomy" id="412755"/>
    <lineage>
        <taxon>unclassified sequences</taxon>
        <taxon>metagenomes</taxon>
        <taxon>ecological metagenomes</taxon>
    </lineage>
</organism>
<dbReference type="AlphaFoldDB" id="A0A0F9J728"/>
<feature type="domain" description="DUF4326" evidence="1">
    <location>
        <begin position="2"/>
        <end position="87"/>
    </location>
</feature>
<proteinExistence type="predicted"/>
<comment type="caution">
    <text evidence="2">The sequence shown here is derived from an EMBL/GenBank/DDBJ whole genome shotgun (WGS) entry which is preliminary data.</text>
</comment>